<sequence length="825" mass="92574">MWCIIYLKGISIARTTPILNVQVAVDDSEPLFQGNKTKVNVNVTHNNNSTSAVGHVTIILQASFKAEFSSVNLTSFSVIPDVLQNNRVELNRLELGQQFSYEVVISIDPQGLTEPGRLHVAYVISTITYSGEYDNFTDPNNGTRLTKTSDNFHTSFYFYVPDSPCVQPLGMRSGYIKESQLLSSSFFKTSQDSLGHSPHRARLGSSGHWSPANGRSSIDREQFILINFERFIRLKMIVLQGKPNSEEHVQTFNAWTSLDGEEWKKEKPLPKGLVNVTNGNAAIPTAYRSPTSIRFLRIQPTSWHKGSALRIEVYGCYINETAPTKEFPALGVEKQLITDTQMTASSNTDLPKLNASSGRLNFNSAWCSANSNELPLFLQIDLHEIHIITAVATQPRHSNIGNIQSVTKYNLNYSEDGANWRIYQHNGKDKVKFLGNLVEDIATKTHLPIPVKARLIRFLPLGMISSTCMRVELYGEKSSTESTGKPPVYQRSILLDDKNKMLFLCNKEFLSLLPFQITTIEISCSHPYQLALGSKGIFFFFSALDRRIVSILGYDQNEDVIYGVARNRRSYLRCNITKCAAIPSEVWLRLRDLSTTILSTEIAFVPETGHDFTDTPISGYKLVDNDGNKWGASAVGLHFFKGEEQTWKLMAHWRARDLNKCYSGPCDNGGSCVGNKNEYTCICLSDWAGKNCETKFVVPQVEVTKSTCNSTTNKVETGTINTPEYPKDYGSNSRCEWLITSSHRIKLVFNYFFVENGWDYFHVYEGKSTSSKRIGKLTGGHTNKVIKSSGNYLYLKFTSDSVINKKGFLIAYEGNSVTSLILLLL</sequence>
<evidence type="ECO:0000256" key="2">
    <source>
        <dbReference type="ARBA" id="ARBA00004251"/>
    </source>
</evidence>
<evidence type="ECO:0000256" key="17">
    <source>
        <dbReference type="PROSITE-ProRule" id="PRU00076"/>
    </source>
</evidence>
<dbReference type="GO" id="GO:0007154">
    <property type="term" value="P:cell communication"/>
    <property type="evidence" value="ECO:0007669"/>
    <property type="project" value="UniProtKB-ARBA"/>
</dbReference>
<dbReference type="SUPFAM" id="SSF49785">
    <property type="entry name" value="Galactose-binding domain-like"/>
    <property type="match status" value="2"/>
</dbReference>
<evidence type="ECO:0000256" key="13">
    <source>
        <dbReference type="ARBA" id="ARBA00023136"/>
    </source>
</evidence>
<evidence type="ECO:0000256" key="9">
    <source>
        <dbReference type="ARBA" id="ARBA00022737"/>
    </source>
</evidence>
<evidence type="ECO:0000313" key="21">
    <source>
        <dbReference type="EMBL" id="CAH3157125.1"/>
    </source>
</evidence>
<evidence type="ECO:0000259" key="20">
    <source>
        <dbReference type="PROSITE" id="PS50026"/>
    </source>
</evidence>
<dbReference type="SUPFAM" id="SSF57196">
    <property type="entry name" value="EGF/Laminin"/>
    <property type="match status" value="1"/>
</dbReference>
<dbReference type="PROSITE" id="PS00022">
    <property type="entry name" value="EGF_1"/>
    <property type="match status" value="1"/>
</dbReference>
<dbReference type="Pfam" id="PF00431">
    <property type="entry name" value="CUB"/>
    <property type="match status" value="1"/>
</dbReference>
<dbReference type="SMART" id="SM00231">
    <property type="entry name" value="FA58C"/>
    <property type="match status" value="2"/>
</dbReference>
<keyword evidence="11" id="KW-0130">Cell adhesion</keyword>
<dbReference type="Gene3D" id="2.60.120.260">
    <property type="entry name" value="Galactose-binding domain-like"/>
    <property type="match status" value="2"/>
</dbReference>
<evidence type="ECO:0000256" key="5">
    <source>
        <dbReference type="ARBA" id="ARBA00022525"/>
    </source>
</evidence>
<dbReference type="Pfam" id="PF00754">
    <property type="entry name" value="F5_F8_type_C"/>
    <property type="match status" value="2"/>
</dbReference>
<dbReference type="GO" id="GO:0005509">
    <property type="term" value="F:calcium ion binding"/>
    <property type="evidence" value="ECO:0007669"/>
    <property type="project" value="InterPro"/>
</dbReference>
<dbReference type="AlphaFoldDB" id="A0AAU9XUV3"/>
<gene>
    <name evidence="21" type="ORF">PMEA_00029844</name>
</gene>
<evidence type="ECO:0000256" key="6">
    <source>
        <dbReference type="ARBA" id="ARBA00022536"/>
    </source>
</evidence>
<evidence type="ECO:0000256" key="8">
    <source>
        <dbReference type="ARBA" id="ARBA00022729"/>
    </source>
</evidence>
<dbReference type="PANTHER" id="PTHR46806">
    <property type="entry name" value="F5/8 TYPE C DOMAIN-CONTAINING PROTEIN"/>
    <property type="match status" value="1"/>
</dbReference>
<keyword evidence="10" id="KW-0106">Calcium</keyword>
<dbReference type="InterPro" id="IPR000742">
    <property type="entry name" value="EGF"/>
</dbReference>
<proteinExistence type="predicted"/>
<dbReference type="GO" id="GO:0005886">
    <property type="term" value="C:plasma membrane"/>
    <property type="evidence" value="ECO:0007669"/>
    <property type="project" value="UniProtKB-SubCell"/>
</dbReference>
<dbReference type="PROSITE" id="PS01286">
    <property type="entry name" value="FA58C_2"/>
    <property type="match status" value="1"/>
</dbReference>
<evidence type="ECO:0000256" key="12">
    <source>
        <dbReference type="ARBA" id="ARBA00022989"/>
    </source>
</evidence>
<dbReference type="SMART" id="SM00179">
    <property type="entry name" value="EGF_CA"/>
    <property type="match status" value="1"/>
</dbReference>
<dbReference type="InterPro" id="IPR035914">
    <property type="entry name" value="Sperma_CUB_dom_sf"/>
</dbReference>
<dbReference type="SMART" id="SM00181">
    <property type="entry name" value="EGF"/>
    <property type="match status" value="1"/>
</dbReference>
<dbReference type="PROSITE" id="PS50026">
    <property type="entry name" value="EGF_3"/>
    <property type="match status" value="1"/>
</dbReference>
<keyword evidence="8" id="KW-0732">Signal</keyword>
<evidence type="ECO:0000256" key="14">
    <source>
        <dbReference type="ARBA" id="ARBA00023157"/>
    </source>
</evidence>
<dbReference type="InterPro" id="IPR000421">
    <property type="entry name" value="FA58C"/>
</dbReference>
<feature type="disulfide bond" evidence="17">
    <location>
        <begin position="683"/>
        <end position="692"/>
    </location>
</feature>
<evidence type="ECO:0000259" key="18">
    <source>
        <dbReference type="PROSITE" id="PS01180"/>
    </source>
</evidence>
<evidence type="ECO:0000259" key="19">
    <source>
        <dbReference type="PROSITE" id="PS50022"/>
    </source>
</evidence>
<evidence type="ECO:0000256" key="15">
    <source>
        <dbReference type="ARBA" id="ARBA00023180"/>
    </source>
</evidence>
<evidence type="ECO:0000313" key="22">
    <source>
        <dbReference type="Proteomes" id="UP001159428"/>
    </source>
</evidence>
<dbReference type="FunFam" id="2.10.25.10:FF:000391">
    <property type="entry name" value="Weary, isoform C"/>
    <property type="match status" value="1"/>
</dbReference>
<keyword evidence="5" id="KW-0964">Secreted</keyword>
<comment type="caution">
    <text evidence="21">The sequence shown here is derived from an EMBL/GenBank/DDBJ whole genome shotgun (WGS) entry which is preliminary data.</text>
</comment>
<keyword evidence="7" id="KW-0812">Transmembrane</keyword>
<dbReference type="GO" id="GO:0007155">
    <property type="term" value="P:cell adhesion"/>
    <property type="evidence" value="ECO:0007669"/>
    <property type="project" value="UniProtKB-KW"/>
</dbReference>
<feature type="domain" description="EGF-like" evidence="20">
    <location>
        <begin position="657"/>
        <end position="693"/>
    </location>
</feature>
<keyword evidence="15" id="KW-0325">Glycoprotein</keyword>
<evidence type="ECO:0000256" key="16">
    <source>
        <dbReference type="PROSITE-ProRule" id="PRU00059"/>
    </source>
</evidence>
<name>A0AAU9XUV3_9CNID</name>
<feature type="domain" description="CUB" evidence="18">
    <location>
        <begin position="708"/>
        <end position="815"/>
    </location>
</feature>
<keyword evidence="12" id="KW-1133">Transmembrane helix</keyword>
<evidence type="ECO:0000256" key="4">
    <source>
        <dbReference type="ARBA" id="ARBA00022475"/>
    </source>
</evidence>
<dbReference type="InterPro" id="IPR000859">
    <property type="entry name" value="CUB_dom"/>
</dbReference>
<dbReference type="InterPro" id="IPR050633">
    <property type="entry name" value="Neuropilin_MCO_CoagFactor"/>
</dbReference>
<reference evidence="21 22" key="1">
    <citation type="submission" date="2022-05" db="EMBL/GenBank/DDBJ databases">
        <authorList>
            <consortium name="Genoscope - CEA"/>
            <person name="William W."/>
        </authorList>
    </citation>
    <scope>NUCLEOTIDE SEQUENCE [LARGE SCALE GENOMIC DNA]</scope>
</reference>
<dbReference type="Pfam" id="PF00008">
    <property type="entry name" value="EGF"/>
    <property type="match status" value="1"/>
</dbReference>
<dbReference type="GO" id="GO:0005576">
    <property type="term" value="C:extracellular region"/>
    <property type="evidence" value="ECO:0007669"/>
    <property type="project" value="UniProtKB-SubCell"/>
</dbReference>
<feature type="domain" description="F5/8 type C" evidence="19">
    <location>
        <begin position="325"/>
        <end position="476"/>
    </location>
</feature>
<evidence type="ECO:0000256" key="1">
    <source>
        <dbReference type="ARBA" id="ARBA00004184"/>
    </source>
</evidence>
<dbReference type="CDD" id="cd00054">
    <property type="entry name" value="EGF_CA"/>
    <property type="match status" value="1"/>
</dbReference>
<dbReference type="CDD" id="cd00057">
    <property type="entry name" value="FA58C"/>
    <property type="match status" value="1"/>
</dbReference>
<keyword evidence="4" id="KW-1003">Cell membrane</keyword>
<feature type="domain" description="F5/8 type C" evidence="19">
    <location>
        <begin position="165"/>
        <end position="316"/>
    </location>
</feature>
<dbReference type="GO" id="GO:0012505">
    <property type="term" value="C:endomembrane system"/>
    <property type="evidence" value="ECO:0007669"/>
    <property type="project" value="UniProtKB-SubCell"/>
</dbReference>
<keyword evidence="14 17" id="KW-1015">Disulfide bond</keyword>
<dbReference type="Gene3D" id="2.60.120.290">
    <property type="entry name" value="Spermadhesin, CUB domain"/>
    <property type="match status" value="1"/>
</dbReference>
<dbReference type="SMART" id="SM00042">
    <property type="entry name" value="CUB"/>
    <property type="match status" value="1"/>
</dbReference>
<keyword evidence="6 17" id="KW-0245">EGF-like domain</keyword>
<keyword evidence="13" id="KW-0472">Membrane</keyword>
<organism evidence="21 22">
    <name type="scientific">Pocillopora meandrina</name>
    <dbReference type="NCBI Taxonomy" id="46732"/>
    <lineage>
        <taxon>Eukaryota</taxon>
        <taxon>Metazoa</taxon>
        <taxon>Cnidaria</taxon>
        <taxon>Anthozoa</taxon>
        <taxon>Hexacorallia</taxon>
        <taxon>Scleractinia</taxon>
        <taxon>Astrocoeniina</taxon>
        <taxon>Pocilloporidae</taxon>
        <taxon>Pocillopora</taxon>
    </lineage>
</organism>
<dbReference type="GO" id="GO:0023052">
    <property type="term" value="P:signaling"/>
    <property type="evidence" value="ECO:0007669"/>
    <property type="project" value="UniProtKB-ARBA"/>
</dbReference>
<dbReference type="SUPFAM" id="SSF49854">
    <property type="entry name" value="Spermadhesin, CUB domain"/>
    <property type="match status" value="1"/>
</dbReference>
<comment type="subcellular location">
    <subcellularLocation>
        <location evidence="2">Cell membrane</location>
        <topology evidence="2">Single-pass type I membrane protein</topology>
    </subcellularLocation>
    <subcellularLocation>
        <location evidence="1">Endomembrane system</location>
        <topology evidence="1">Peripheral membrane protein</topology>
    </subcellularLocation>
    <subcellularLocation>
        <location evidence="3">Secreted</location>
    </subcellularLocation>
</comment>
<dbReference type="Gene3D" id="2.10.25.10">
    <property type="entry name" value="Laminin"/>
    <property type="match status" value="1"/>
</dbReference>
<dbReference type="InterPro" id="IPR008979">
    <property type="entry name" value="Galactose-bd-like_sf"/>
</dbReference>
<accession>A0AAU9XUV3</accession>
<dbReference type="Proteomes" id="UP001159428">
    <property type="component" value="Unassembled WGS sequence"/>
</dbReference>
<keyword evidence="9" id="KW-0677">Repeat</keyword>
<evidence type="ECO:0000256" key="7">
    <source>
        <dbReference type="ARBA" id="ARBA00022692"/>
    </source>
</evidence>
<dbReference type="CDD" id="cd00041">
    <property type="entry name" value="CUB"/>
    <property type="match status" value="1"/>
</dbReference>
<comment type="caution">
    <text evidence="17">Lacks conserved residue(s) required for the propagation of feature annotation.</text>
</comment>
<evidence type="ECO:0000256" key="3">
    <source>
        <dbReference type="ARBA" id="ARBA00004613"/>
    </source>
</evidence>
<dbReference type="InterPro" id="IPR001881">
    <property type="entry name" value="EGF-like_Ca-bd_dom"/>
</dbReference>
<dbReference type="PANTHER" id="PTHR46806:SF5">
    <property type="entry name" value="F5_8 TYPE C DOMAIN-CONTAINING PROTEIN"/>
    <property type="match status" value="1"/>
</dbReference>
<dbReference type="PROSITE" id="PS50022">
    <property type="entry name" value="FA58C_3"/>
    <property type="match status" value="2"/>
</dbReference>
<dbReference type="GO" id="GO:0038023">
    <property type="term" value="F:signaling receptor activity"/>
    <property type="evidence" value="ECO:0007669"/>
    <property type="project" value="TreeGrafter"/>
</dbReference>
<keyword evidence="22" id="KW-1185">Reference proteome</keyword>
<dbReference type="EMBL" id="CALNXJ010000063">
    <property type="protein sequence ID" value="CAH3157125.1"/>
    <property type="molecule type" value="Genomic_DNA"/>
</dbReference>
<evidence type="ECO:0000256" key="10">
    <source>
        <dbReference type="ARBA" id="ARBA00022837"/>
    </source>
</evidence>
<dbReference type="PROSITE" id="PS01180">
    <property type="entry name" value="CUB"/>
    <property type="match status" value="1"/>
</dbReference>
<evidence type="ECO:0000256" key="11">
    <source>
        <dbReference type="ARBA" id="ARBA00022889"/>
    </source>
</evidence>
<feature type="disulfide bond" evidence="16">
    <location>
        <begin position="708"/>
        <end position="735"/>
    </location>
</feature>
<protein>
    <submittedName>
        <fullName evidence="21">Uncharacterized protein</fullName>
    </submittedName>
</protein>